<dbReference type="KEGG" id="hic:NTHIC486_01516"/>
<reference evidence="2" key="1">
    <citation type="journal article" date="2008" name="J. Bacteriol.">
        <title>Analysis of genetic relatedness of Haemophilus influenzae isolates by multilocus sequence typing.</title>
        <authorList>
            <person name="Erwin A.L."/>
            <person name="Sandstedt S.A."/>
            <person name="Bonthuis P.J."/>
            <person name="Geelhood J.L."/>
            <person name="Nelson K.L."/>
            <person name="Unrath W.C."/>
            <person name="Diggle M.A."/>
            <person name="Theodore M.J."/>
            <person name="Pleatman C.R."/>
            <person name="Mothershed E.A."/>
            <person name="Sacchi C.T."/>
            <person name="Mayer L.W."/>
            <person name="Gilsdorf J.R."/>
            <person name="Smith A.L."/>
        </authorList>
    </citation>
    <scope>NUCLEOTIDE SEQUENCE</scope>
    <source>
        <strain evidence="2">R2846</strain>
    </source>
</reference>
<dbReference type="REBASE" id="236624">
    <property type="entry name" value="Hin56H1ORF1311P"/>
</dbReference>
<dbReference type="EMBL" id="EU285588">
    <property type="protein sequence ID" value="ABY16694.1"/>
    <property type="molecule type" value="Genomic_DNA"/>
</dbReference>
<dbReference type="REBASE" id="236607">
    <property type="entry name" value="Hin38H1ORF1310P"/>
</dbReference>
<keyword evidence="2" id="KW-0540">Nuclease</keyword>
<dbReference type="REBASE" id="25757">
    <property type="entry name" value="HinR2846ORFBP"/>
</dbReference>
<organism evidence="2">
    <name type="scientific">Haemophilus influenzae</name>
    <dbReference type="NCBI Taxonomy" id="727"/>
    <lineage>
        <taxon>Bacteria</taxon>
        <taxon>Pseudomonadati</taxon>
        <taxon>Pseudomonadota</taxon>
        <taxon>Gammaproteobacteria</taxon>
        <taxon>Pasteurellales</taxon>
        <taxon>Pasteurellaceae</taxon>
        <taxon>Haemophilus</taxon>
    </lineage>
</organism>
<accession>A9YRX9</accession>
<dbReference type="Pfam" id="PF13391">
    <property type="entry name" value="HNH_2"/>
    <property type="match status" value="1"/>
</dbReference>
<dbReference type="OMA" id="NXDENIS"/>
<dbReference type="GO" id="GO:0004519">
    <property type="term" value="F:endonuclease activity"/>
    <property type="evidence" value="ECO:0007669"/>
    <property type="project" value="UniProtKB-KW"/>
</dbReference>
<feature type="domain" description="HNH nuclease" evidence="1">
    <location>
        <begin position="226"/>
        <end position="277"/>
    </location>
</feature>
<keyword evidence="2" id="KW-0378">Hydrolase</keyword>
<name>A9YRX9_HAEIF</name>
<dbReference type="PATRIC" id="fig|727.533.peg.1490"/>
<dbReference type="REBASE" id="112717">
    <property type="entry name" value="Hin64ORF1010P"/>
</dbReference>
<evidence type="ECO:0000313" key="2">
    <source>
        <dbReference type="EMBL" id="ABY16694.1"/>
    </source>
</evidence>
<dbReference type="AlphaFoldDB" id="A9YRX9"/>
<sequence length="327" mass="38387">MLIDGITYFPIDTKEKITIADSFVVRANKIGHGNGEAKLYIGNENEENRSFFGENGFIVRCFLLKQDLIKYLDETKEEYLSPEQLYQNASELPTLWLERRQKITKLPEIIWFDIEEQTQIAGPRLYVKFNNKQSKFGYELIRELSLPNVTYISIVKLVNSKTLKEPIFYIRLFADYFGDVIHPAILEQEEKNILGEPDSREKTEKLRARQGQGEYRKKLLEQCPFCPITLISDDRLLIASHIKPWAKSNDFEKTDPYNGFMFTPTIDHLFDRGFITFTDNQEMLLSPFLSKMTYSKLGLSDRKKYPMLKIEGRTGYLEYHRQEIWKG</sequence>
<dbReference type="InterPro" id="IPR003615">
    <property type="entry name" value="HNH_nuc"/>
</dbReference>
<evidence type="ECO:0000259" key="1">
    <source>
        <dbReference type="Pfam" id="PF13391"/>
    </source>
</evidence>
<dbReference type="RefSeq" id="WP_012054436.1">
    <property type="nucleotide sequence ID" value="NZ_AP018774.1"/>
</dbReference>
<keyword evidence="2" id="KW-0255">Endonuclease</keyword>
<protein>
    <submittedName>
        <fullName evidence="2">Probable endonuclease</fullName>
    </submittedName>
</protein>
<proteinExistence type="predicted"/>